<keyword evidence="5" id="KW-1185">Reference proteome</keyword>
<accession>A0AAN9XYB8</accession>
<evidence type="ECO:0000256" key="1">
    <source>
        <dbReference type="SAM" id="MobiDB-lite"/>
    </source>
</evidence>
<evidence type="ECO:0000313" key="4">
    <source>
        <dbReference type="EMBL" id="KAK7572024.1"/>
    </source>
</evidence>
<name>A0AAN9XYB8_9HEMI</name>
<feature type="compositionally biased region" description="Low complexity" evidence="1">
    <location>
        <begin position="1127"/>
        <end position="1136"/>
    </location>
</feature>
<feature type="compositionally biased region" description="Basic and acidic residues" evidence="1">
    <location>
        <begin position="627"/>
        <end position="636"/>
    </location>
</feature>
<organism evidence="4 5">
    <name type="scientific">Parthenolecanium corni</name>
    <dbReference type="NCBI Taxonomy" id="536013"/>
    <lineage>
        <taxon>Eukaryota</taxon>
        <taxon>Metazoa</taxon>
        <taxon>Ecdysozoa</taxon>
        <taxon>Arthropoda</taxon>
        <taxon>Hexapoda</taxon>
        <taxon>Insecta</taxon>
        <taxon>Pterygota</taxon>
        <taxon>Neoptera</taxon>
        <taxon>Paraneoptera</taxon>
        <taxon>Hemiptera</taxon>
        <taxon>Sternorrhyncha</taxon>
        <taxon>Coccoidea</taxon>
        <taxon>Coccidae</taxon>
        <taxon>Parthenolecanium</taxon>
    </lineage>
</organism>
<evidence type="ECO:0008006" key="6">
    <source>
        <dbReference type="Google" id="ProtNLM"/>
    </source>
</evidence>
<sequence>MVPLVPLHDSSISVFNSEIGSTLLRSGLLLISMLYQIVLSDVMDSNDEDSFDDQESVSSVSSHDSVKSTAVVKYSAVETPAAFALLQCNTDLNLPPANWLSSSAESYGLQYVLSGSTGYSSFRMADLFPDCVGEVDVISDAENIKKLLKLPYSKGPVSMLVHRIKTTLLIDDFDFQKFYYKSAEVEWLSKNVVQECVFGSFENEEKCIPKERKSRTVLQQENLFSKFLHHSLKHLEKQEPEELKTEKISRNENSSSSNFPPLPEPKIGEELPPDSEHKFVRNVMWTFENIQMLLGTDMPIFGGGTHPCVSLRLRDMSKPISVLTGIDYWLDNLMCNVPEVAMCFHIDGFVKKYELVKTEDLPYMEDSKFSPVLIRDVAKHILAFLKSNATKAGHTYWLLKGKDDDVVKLYDLTSLCSSSMADNSPNPFTTPVALLLYRVARNMKHAPRVESPSNPGTIRMLLKNCIRLLPKEKYPQIITSAHYMVSDSLIPLNTNPSSPKLEDVYEKFINSDYRMNVISGDQDSNEENDYVRTLCLSKKPTLNHENLSDVKFDEDEFKIMQDIEKRCKTALEHIAEGLDCLKFFDIVDTSGSKQKPREEDQLNMAHPSTPIPMPYDTINKDNIAEEKINKAAEPSRNKKKKKNHKKREEECQSIGALLCKSHIETLPTWQNPPDSNDNIAWQKHLRILLYEKACLVYATLAEKEYSNENYGLALKHFRLVLECRAHLTNGACENILMSYLLGRAGDCCFQIAQKWDMIENYRAEFSSSEIFDEKMAAVLKEEDVTNYKVMLLYFFSLFYLAEIEFLPTEITTLDNILNNSWMCYTKALLLEDRDTERDSLQRRVGNICNELGSHYMKMAKSMLEGRADENFSREKMEALFAVCMTHWENGIKAFKSVKDDVNLALLYSNTSHLMRVMAHFYSEDGAALNKVAKSFYSKAESNYQEALAALGNRSSNPEIWDTVFYQLSTTLYNMATLLQDNPPLNTLTNQSDLERELSELLTKALKYCDLDSPGSKQPVYQYRAADIERRLASLYHRTYRDLDKGLSRRSKIFQLCQLHYEKAVRLYLTLEVPAKFLRTQIERVALFEFIVENSNGPAGKIKSLQNALDLILQTAPILKIMNERNSSESSEIGDSEILAEKDDKDDSFKEKTHDRVTNGDLEPEDETKDNDMNETSNENDITKDDAAEEQEMLNLLESRLQVTLRTLIKQCSSSPKNSTLVSKYKEMYNALLQSSKSRERTEQRLYEIITRFHCESD</sequence>
<gene>
    <name evidence="4" type="ORF">V9T40_014496</name>
</gene>
<feature type="domain" description="EDRF1 TPR repeats region" evidence="2">
    <location>
        <begin position="840"/>
        <end position="1249"/>
    </location>
</feature>
<dbReference type="Proteomes" id="UP001367676">
    <property type="component" value="Unassembled WGS sequence"/>
</dbReference>
<dbReference type="Pfam" id="PF23723">
    <property type="entry name" value="TPR_EDRF1"/>
    <property type="match status" value="1"/>
</dbReference>
<evidence type="ECO:0000313" key="5">
    <source>
        <dbReference type="Proteomes" id="UP001367676"/>
    </source>
</evidence>
<dbReference type="InterPro" id="IPR056582">
    <property type="entry name" value="EDRF1_N"/>
</dbReference>
<dbReference type="GO" id="GO:0045893">
    <property type="term" value="P:positive regulation of DNA-templated transcription"/>
    <property type="evidence" value="ECO:0007669"/>
    <property type="project" value="TreeGrafter"/>
</dbReference>
<evidence type="ECO:0000259" key="2">
    <source>
        <dbReference type="Pfam" id="PF23723"/>
    </source>
</evidence>
<feature type="region of interest" description="Disordered" evidence="1">
    <location>
        <begin position="1124"/>
        <end position="1183"/>
    </location>
</feature>
<dbReference type="AlphaFoldDB" id="A0AAN9XYB8"/>
<feature type="compositionally biased region" description="Basic and acidic residues" evidence="1">
    <location>
        <begin position="238"/>
        <end position="250"/>
    </location>
</feature>
<evidence type="ECO:0000259" key="3">
    <source>
        <dbReference type="Pfam" id="PF23788"/>
    </source>
</evidence>
<feature type="domain" description="EDRF1 N-terminal" evidence="3">
    <location>
        <begin position="277"/>
        <end position="495"/>
    </location>
</feature>
<dbReference type="Pfam" id="PF23788">
    <property type="entry name" value="EDRF1_N"/>
    <property type="match status" value="2"/>
</dbReference>
<comment type="caution">
    <text evidence="4">The sequence shown here is derived from an EMBL/GenBank/DDBJ whole genome shotgun (WGS) entry which is preliminary data.</text>
</comment>
<dbReference type="EMBL" id="JBBCAQ010000038">
    <property type="protein sequence ID" value="KAK7572024.1"/>
    <property type="molecule type" value="Genomic_DNA"/>
</dbReference>
<dbReference type="PANTHER" id="PTHR15000:SF1">
    <property type="entry name" value="ERYTHROID DIFFERENTIATION-RELATED FACTOR 1"/>
    <property type="match status" value="1"/>
</dbReference>
<proteinExistence type="predicted"/>
<feature type="domain" description="EDRF1 N-terminal" evidence="3">
    <location>
        <begin position="66"/>
        <end position="244"/>
    </location>
</feature>
<dbReference type="InterPro" id="IPR056583">
    <property type="entry name" value="EDRF1_TPR"/>
</dbReference>
<reference evidence="4 5" key="1">
    <citation type="submission" date="2024-03" db="EMBL/GenBank/DDBJ databases">
        <title>Adaptation during the transition from Ophiocordyceps entomopathogen to insect associate is accompanied by gene loss and intensified selection.</title>
        <authorList>
            <person name="Ward C.M."/>
            <person name="Onetto C.A."/>
            <person name="Borneman A.R."/>
        </authorList>
    </citation>
    <scope>NUCLEOTIDE SEQUENCE [LARGE SCALE GENOMIC DNA]</scope>
    <source>
        <strain evidence="4">AWRI1</strain>
        <tissue evidence="4">Single Adult Female</tissue>
    </source>
</reference>
<feature type="compositionally biased region" description="Basic and acidic residues" evidence="1">
    <location>
        <begin position="1138"/>
        <end position="1157"/>
    </location>
</feature>
<dbReference type="PANTHER" id="PTHR15000">
    <property type="entry name" value="ERYTHROID DIFFERENTIATION-RELATED FACTOR 1"/>
    <property type="match status" value="1"/>
</dbReference>
<feature type="region of interest" description="Disordered" evidence="1">
    <location>
        <begin position="238"/>
        <end position="273"/>
    </location>
</feature>
<feature type="region of interest" description="Disordered" evidence="1">
    <location>
        <begin position="627"/>
        <end position="649"/>
    </location>
</feature>
<protein>
    <recommendedName>
        <fullName evidence="6">Erythroid differentiation-related factor 1</fullName>
    </recommendedName>
</protein>
<feature type="region of interest" description="Disordered" evidence="1">
    <location>
        <begin position="592"/>
        <end position="614"/>
    </location>
</feature>